<gene>
    <name evidence="8" type="ORF">AsFPU1_3999</name>
</gene>
<evidence type="ECO:0000313" key="8">
    <source>
        <dbReference type="EMBL" id="GBF82569.1"/>
    </source>
</evidence>
<dbReference type="PANTHER" id="PTHR43806">
    <property type="entry name" value="PEPTIDASE S8"/>
    <property type="match status" value="1"/>
</dbReference>
<feature type="chain" id="PRO_5019303643" description="Peptidase S8/S53 domain-containing protein" evidence="6">
    <location>
        <begin position="24"/>
        <end position="535"/>
    </location>
</feature>
<comment type="similarity">
    <text evidence="1 5">Belongs to the peptidase S8 family.</text>
</comment>
<dbReference type="EMBL" id="BDQK01000017">
    <property type="protein sequence ID" value="GBF82569.1"/>
    <property type="molecule type" value="Genomic_DNA"/>
</dbReference>
<organism evidence="8 9">
    <name type="scientific">Aphanothece sacrum FPU1</name>
    <dbReference type="NCBI Taxonomy" id="1920663"/>
    <lineage>
        <taxon>Bacteria</taxon>
        <taxon>Bacillati</taxon>
        <taxon>Cyanobacteriota</taxon>
        <taxon>Cyanophyceae</taxon>
        <taxon>Oscillatoriophycideae</taxon>
        <taxon>Chroococcales</taxon>
        <taxon>Aphanothecaceae</taxon>
        <taxon>Aphanothece</taxon>
    </lineage>
</organism>
<evidence type="ECO:0000259" key="7">
    <source>
        <dbReference type="Pfam" id="PF00082"/>
    </source>
</evidence>
<dbReference type="GO" id="GO:0006508">
    <property type="term" value="P:proteolysis"/>
    <property type="evidence" value="ECO:0007669"/>
    <property type="project" value="UniProtKB-KW"/>
</dbReference>
<dbReference type="SUPFAM" id="SSF52743">
    <property type="entry name" value="Subtilisin-like"/>
    <property type="match status" value="1"/>
</dbReference>
<dbReference type="PROSITE" id="PS51892">
    <property type="entry name" value="SUBTILASE"/>
    <property type="match status" value="1"/>
</dbReference>
<dbReference type="RefSeq" id="WP_124973710.1">
    <property type="nucleotide sequence ID" value="NZ_BDQK01000017.1"/>
</dbReference>
<dbReference type="InterPro" id="IPR036852">
    <property type="entry name" value="Peptidase_S8/S53_dom_sf"/>
</dbReference>
<keyword evidence="9" id="KW-1185">Reference proteome</keyword>
<evidence type="ECO:0000256" key="1">
    <source>
        <dbReference type="ARBA" id="ARBA00011073"/>
    </source>
</evidence>
<evidence type="ECO:0000256" key="3">
    <source>
        <dbReference type="ARBA" id="ARBA00022801"/>
    </source>
</evidence>
<evidence type="ECO:0000256" key="2">
    <source>
        <dbReference type="ARBA" id="ARBA00022670"/>
    </source>
</evidence>
<evidence type="ECO:0000256" key="4">
    <source>
        <dbReference type="ARBA" id="ARBA00022825"/>
    </source>
</evidence>
<comment type="caution">
    <text evidence="5">Lacks conserved residue(s) required for the propagation of feature annotation.</text>
</comment>
<dbReference type="OrthoDB" id="9798386at2"/>
<dbReference type="GO" id="GO:0004252">
    <property type="term" value="F:serine-type endopeptidase activity"/>
    <property type="evidence" value="ECO:0007669"/>
    <property type="project" value="InterPro"/>
</dbReference>
<keyword evidence="4" id="KW-0720">Serine protease</keyword>
<dbReference type="InterPro" id="IPR000209">
    <property type="entry name" value="Peptidase_S8/S53_dom"/>
</dbReference>
<feature type="domain" description="Peptidase S8/S53" evidence="7">
    <location>
        <begin position="88"/>
        <end position="336"/>
    </location>
</feature>
<dbReference type="SUPFAM" id="SSF49785">
    <property type="entry name" value="Galactose-binding domain-like"/>
    <property type="match status" value="1"/>
</dbReference>
<evidence type="ECO:0000313" key="9">
    <source>
        <dbReference type="Proteomes" id="UP000287247"/>
    </source>
</evidence>
<dbReference type="PANTHER" id="PTHR43806:SF11">
    <property type="entry name" value="CEREVISIN-RELATED"/>
    <property type="match status" value="1"/>
</dbReference>
<dbReference type="Pfam" id="PF00082">
    <property type="entry name" value="Peptidase_S8"/>
    <property type="match status" value="1"/>
</dbReference>
<accession>A0A401IMU9</accession>
<dbReference type="InterPro" id="IPR023828">
    <property type="entry name" value="Peptidase_S8_Ser-AS"/>
</dbReference>
<keyword evidence="2" id="KW-0645">Protease</keyword>
<dbReference type="InterPro" id="IPR016625">
    <property type="entry name" value="UCP014872_subtilisin-rel"/>
</dbReference>
<dbReference type="Gene3D" id="3.40.50.200">
    <property type="entry name" value="Peptidase S8/S53 domain"/>
    <property type="match status" value="1"/>
</dbReference>
<name>A0A401IMU9_APHSA</name>
<dbReference type="Gene3D" id="2.60.120.380">
    <property type="match status" value="1"/>
</dbReference>
<dbReference type="InterPro" id="IPR008979">
    <property type="entry name" value="Galactose-bd-like_sf"/>
</dbReference>
<dbReference type="AlphaFoldDB" id="A0A401IMU9"/>
<dbReference type="PIRSF" id="PIRSF014872">
    <property type="entry name" value="UCP014872"/>
    <property type="match status" value="1"/>
</dbReference>
<feature type="signal peptide" evidence="6">
    <location>
        <begin position="1"/>
        <end position="23"/>
    </location>
</feature>
<dbReference type="Proteomes" id="UP000287247">
    <property type="component" value="Unassembled WGS sequence"/>
</dbReference>
<keyword evidence="6" id="KW-0732">Signal</keyword>
<evidence type="ECO:0000256" key="6">
    <source>
        <dbReference type="SAM" id="SignalP"/>
    </source>
</evidence>
<protein>
    <recommendedName>
        <fullName evidence="7">Peptidase S8/S53 domain-containing protein</fullName>
    </recommendedName>
</protein>
<sequence>MRQTLAWLACTLTLTGISTPSWALDNSIGDSGIYAHRLHQAPYNLTGRKIAIGQVEIGRPGQFGFDKIAAWNPVFKLAGVYFRNKPVKSNGNLDNHAAMVATVMISRDKRIPGVAPDARLYSSAVGILKGGGQAEECLATQHVAQQNSGDVRAINFSFGESLQRDSRENAQLDGNALLTQCIDWSSRIHDVLYVIAGNQGKGGIPIPTDHYNGITTAYTTKREGKFAKVDFANLSALPVGIGRTVIKREINAGERRAISLLAPGNKIALYDLSGKVNVVSGTSFAAPHITASVALLQEYGDRQLKQKQANWSLDSRRHEVMKAVLLNSADKIQDRGDGLLLGMMRTVLSKGNKTWLDSDAYKNPKIPLDIEMGSGHLNAMRAYQQFSAGQWQPEKEVPSLGWNYSQVGENNHQDYIISQSLPQGSYVSITLAWDRKVELNDKNNNEQYDMGENFSDRGLNNLDLYLMSTDTQNNAQSVCSSISGVDSTEHIFCPIPTTGSYKIRVQYSQQINEPTQPYALAWWTFTNPTKTEKLR</sequence>
<dbReference type="PROSITE" id="PS00138">
    <property type="entry name" value="SUBTILASE_SER"/>
    <property type="match status" value="1"/>
</dbReference>
<comment type="caution">
    <text evidence="8">The sequence shown here is derived from an EMBL/GenBank/DDBJ whole genome shotgun (WGS) entry which is preliminary data.</text>
</comment>
<dbReference type="InterPro" id="IPR050131">
    <property type="entry name" value="Peptidase_S8_subtilisin-like"/>
</dbReference>
<proteinExistence type="inferred from homology"/>
<reference evidence="9" key="1">
    <citation type="submission" date="2017-05" db="EMBL/GenBank/DDBJ databases">
        <title>Physiological properties and genetic analysis related to exopolysaccharide production of fresh-water unicellular cyanobacterium Aphanothece sacrum, Suizenji Nori, that has been cultured as a food source in Japan.</title>
        <authorList>
            <person name="Kanesaki Y."/>
            <person name="Yoshikawa S."/>
            <person name="Ohki K."/>
        </authorList>
    </citation>
    <scope>NUCLEOTIDE SEQUENCE [LARGE SCALE GENOMIC DNA]</scope>
    <source>
        <strain evidence="9">FPU1</strain>
    </source>
</reference>
<evidence type="ECO:0000256" key="5">
    <source>
        <dbReference type="PROSITE-ProRule" id="PRU01240"/>
    </source>
</evidence>
<keyword evidence="3" id="KW-0378">Hydrolase</keyword>